<feature type="transmembrane region" description="Helical" evidence="7">
    <location>
        <begin position="80"/>
        <end position="99"/>
    </location>
</feature>
<comment type="caution">
    <text evidence="8">The sequence shown here is derived from an EMBL/GenBank/DDBJ whole genome shotgun (WGS) entry which is preliminary data.</text>
</comment>
<dbReference type="Gene3D" id="3.20.20.190">
    <property type="entry name" value="Phosphatidylinositol (PI) phosphodiesterase"/>
    <property type="match status" value="1"/>
</dbReference>
<dbReference type="AlphaFoldDB" id="A0AAQ4E2R4"/>
<dbReference type="GO" id="GO:0006629">
    <property type="term" value="P:lipid metabolic process"/>
    <property type="evidence" value="ECO:0007669"/>
    <property type="project" value="InterPro"/>
</dbReference>
<evidence type="ECO:0000256" key="7">
    <source>
        <dbReference type="SAM" id="Phobius"/>
    </source>
</evidence>
<evidence type="ECO:0000256" key="5">
    <source>
        <dbReference type="ARBA" id="ARBA00023239"/>
    </source>
</evidence>
<evidence type="ECO:0000256" key="6">
    <source>
        <dbReference type="SAM" id="MobiDB-lite"/>
    </source>
</evidence>
<keyword evidence="7" id="KW-1133">Transmembrane helix</keyword>
<evidence type="ECO:0000313" key="9">
    <source>
        <dbReference type="Proteomes" id="UP001321473"/>
    </source>
</evidence>
<accession>A0AAQ4E2R4</accession>
<keyword evidence="7" id="KW-0472">Membrane</keyword>
<evidence type="ECO:0008006" key="10">
    <source>
        <dbReference type="Google" id="ProtNLM"/>
    </source>
</evidence>
<sequence length="432" mass="48641">MRASGPVPSVFPPFLQICIPHSSASADICVCSTQDNEDNASSKFNLVWITIGRAVVKAQLSDSTSTDDMNKFFSRQDATMSGYLLAAYFLLTNMFYAVLSDFTKELMHPNIAHISSKSASKGRHRRPFYIIGHMVNSLEEVDDFLEKGSNALEADIEFADDGTVLGTFHGTPCDCFRGCFKRETILDFLEHVRDVTSSPDSKFRGKVSLLLLDLKTAKLPQSAKAKAGVTLAKNLWKYLWEGVPPKYRVNVVLSIGYVKDKDVIRGALAYFKHKEKEHILDNIGFDVGMNDPLKRIGLMYKQLGIRRHRWQGDGLSNCVRFLVPIDRLVAAVKARDNKKGFMDKVYHWTVDLPLFIKKSINHGVDGIITNRPDNVLRVVTSAPYRKKLKVADITDSPWTRFSLYPQERRMDRDRESEVLGGGEEKLLPSANS</sequence>
<gene>
    <name evidence="8" type="ORF">V5799_014535</name>
</gene>
<dbReference type="GO" id="GO:0016829">
    <property type="term" value="F:lyase activity"/>
    <property type="evidence" value="ECO:0007669"/>
    <property type="project" value="UniProtKB-KW"/>
</dbReference>
<evidence type="ECO:0000256" key="3">
    <source>
        <dbReference type="ARBA" id="ARBA00022842"/>
    </source>
</evidence>
<organism evidence="8 9">
    <name type="scientific">Amblyomma americanum</name>
    <name type="common">Lone star tick</name>
    <dbReference type="NCBI Taxonomy" id="6943"/>
    <lineage>
        <taxon>Eukaryota</taxon>
        <taxon>Metazoa</taxon>
        <taxon>Ecdysozoa</taxon>
        <taxon>Arthropoda</taxon>
        <taxon>Chelicerata</taxon>
        <taxon>Arachnida</taxon>
        <taxon>Acari</taxon>
        <taxon>Parasitiformes</taxon>
        <taxon>Ixodida</taxon>
        <taxon>Ixodoidea</taxon>
        <taxon>Ixodidae</taxon>
        <taxon>Amblyomminae</taxon>
        <taxon>Amblyomma</taxon>
    </lineage>
</organism>
<keyword evidence="7" id="KW-0812">Transmembrane</keyword>
<dbReference type="GO" id="GO:0008081">
    <property type="term" value="F:phosphoric diester hydrolase activity"/>
    <property type="evidence" value="ECO:0007669"/>
    <property type="project" value="InterPro"/>
</dbReference>
<keyword evidence="9" id="KW-1185">Reference proteome</keyword>
<protein>
    <recommendedName>
        <fullName evidence="10">Sphingomyelinase</fullName>
    </recommendedName>
</protein>
<comment type="catalytic activity">
    <reaction evidence="1">
        <text>an N-(acyl)-sphingosylphosphoethanolamine = an N-(acyl)-sphingosyl-1,3-cyclic phosphate + ethanolamine</text>
        <dbReference type="Rhea" id="RHEA:60648"/>
        <dbReference type="ChEBI" id="CHEBI:57603"/>
        <dbReference type="ChEBI" id="CHEBI:143891"/>
        <dbReference type="ChEBI" id="CHEBI:143892"/>
    </reaction>
</comment>
<dbReference type="SUPFAM" id="SSF51695">
    <property type="entry name" value="PLC-like phosphodiesterases"/>
    <property type="match status" value="1"/>
</dbReference>
<dbReference type="InterPro" id="IPR017946">
    <property type="entry name" value="PLC-like_Pdiesterase_TIM-brl"/>
</dbReference>
<dbReference type="GO" id="GO:0046872">
    <property type="term" value="F:metal ion binding"/>
    <property type="evidence" value="ECO:0007669"/>
    <property type="project" value="UniProtKB-KW"/>
</dbReference>
<evidence type="ECO:0000313" key="8">
    <source>
        <dbReference type="EMBL" id="KAK8768999.1"/>
    </source>
</evidence>
<proteinExistence type="predicted"/>
<dbReference type="CDD" id="cd08576">
    <property type="entry name" value="GDPD_like_SMaseD_PLD"/>
    <property type="match status" value="1"/>
</dbReference>
<keyword evidence="4" id="KW-1015">Disulfide bond</keyword>
<feature type="region of interest" description="Disordered" evidence="6">
    <location>
        <begin position="409"/>
        <end position="432"/>
    </location>
</feature>
<keyword evidence="5" id="KW-0456">Lyase</keyword>
<reference evidence="8 9" key="1">
    <citation type="journal article" date="2023" name="Arcadia Sci">
        <title>De novo assembly of a long-read Amblyomma americanum tick genome.</title>
        <authorList>
            <person name="Chou S."/>
            <person name="Poskanzer K.E."/>
            <person name="Rollins M."/>
            <person name="Thuy-Boun P.S."/>
        </authorList>
    </citation>
    <scope>NUCLEOTIDE SEQUENCE [LARGE SCALE GENOMIC DNA]</scope>
    <source>
        <strain evidence="8">F_SG_1</strain>
        <tissue evidence="8">Salivary glands</tissue>
    </source>
</reference>
<evidence type="ECO:0000256" key="1">
    <source>
        <dbReference type="ARBA" id="ARBA00000110"/>
    </source>
</evidence>
<evidence type="ECO:0000256" key="4">
    <source>
        <dbReference type="ARBA" id="ARBA00023157"/>
    </source>
</evidence>
<keyword evidence="2" id="KW-0479">Metal-binding</keyword>
<dbReference type="EMBL" id="JARKHS020023218">
    <property type="protein sequence ID" value="KAK8768999.1"/>
    <property type="molecule type" value="Genomic_DNA"/>
</dbReference>
<name>A0AAQ4E2R4_AMBAM</name>
<keyword evidence="3" id="KW-0460">Magnesium</keyword>
<dbReference type="Proteomes" id="UP001321473">
    <property type="component" value="Unassembled WGS sequence"/>
</dbReference>
<feature type="compositionally biased region" description="Basic and acidic residues" evidence="6">
    <location>
        <begin position="409"/>
        <end position="426"/>
    </location>
</feature>
<evidence type="ECO:0000256" key="2">
    <source>
        <dbReference type="ARBA" id="ARBA00022723"/>
    </source>
</evidence>